<dbReference type="EMBL" id="AGNL01047786">
    <property type="protein sequence ID" value="EJK46386.1"/>
    <property type="molecule type" value="Genomic_DNA"/>
</dbReference>
<protein>
    <recommendedName>
        <fullName evidence="2">Zn(2)-C6 fungal-type domain-containing protein</fullName>
    </recommendedName>
</protein>
<reference evidence="3 4" key="1">
    <citation type="journal article" date="2012" name="Genome Biol.">
        <title>Genome and low-iron response of an oceanic diatom adapted to chronic iron limitation.</title>
        <authorList>
            <person name="Lommer M."/>
            <person name="Specht M."/>
            <person name="Roy A.S."/>
            <person name="Kraemer L."/>
            <person name="Andreson R."/>
            <person name="Gutowska M.A."/>
            <person name="Wolf J."/>
            <person name="Bergner S.V."/>
            <person name="Schilhabel M.B."/>
            <person name="Klostermeier U.C."/>
            <person name="Beiko R.G."/>
            <person name="Rosenstiel P."/>
            <person name="Hippler M."/>
            <person name="Laroche J."/>
        </authorList>
    </citation>
    <scope>NUCLEOTIDE SEQUENCE [LARGE SCALE GENOMIC DNA]</scope>
    <source>
        <strain evidence="3 4">CCMP1005</strain>
    </source>
</reference>
<name>K0RBC1_THAOC</name>
<evidence type="ECO:0000256" key="1">
    <source>
        <dbReference type="SAM" id="MobiDB-lite"/>
    </source>
</evidence>
<dbReference type="GO" id="GO:0000981">
    <property type="term" value="F:DNA-binding transcription factor activity, RNA polymerase II-specific"/>
    <property type="evidence" value="ECO:0007669"/>
    <property type="project" value="InterPro"/>
</dbReference>
<dbReference type="PROSITE" id="PS00463">
    <property type="entry name" value="ZN2_CY6_FUNGAL_1"/>
    <property type="match status" value="1"/>
</dbReference>
<dbReference type="Gene3D" id="4.10.240.10">
    <property type="entry name" value="Zn(2)-C6 fungal-type DNA-binding domain"/>
    <property type="match status" value="1"/>
</dbReference>
<dbReference type="SUPFAM" id="SSF57701">
    <property type="entry name" value="Zn2/Cys6 DNA-binding domain"/>
    <property type="match status" value="1"/>
</dbReference>
<accession>K0RBC1</accession>
<dbReference type="AlphaFoldDB" id="K0RBC1"/>
<feature type="region of interest" description="Disordered" evidence="1">
    <location>
        <begin position="245"/>
        <end position="264"/>
    </location>
</feature>
<dbReference type="OrthoDB" id="53161at2759"/>
<feature type="compositionally biased region" description="Basic and acidic residues" evidence="1">
    <location>
        <begin position="246"/>
        <end position="257"/>
    </location>
</feature>
<evidence type="ECO:0000259" key="2">
    <source>
        <dbReference type="PROSITE" id="PS00463"/>
    </source>
</evidence>
<dbReference type="InterPro" id="IPR001138">
    <property type="entry name" value="Zn2Cys6_DnaBD"/>
</dbReference>
<proteinExistence type="predicted"/>
<feature type="region of interest" description="Disordered" evidence="1">
    <location>
        <begin position="188"/>
        <end position="207"/>
    </location>
</feature>
<feature type="region of interest" description="Disordered" evidence="1">
    <location>
        <begin position="636"/>
        <end position="659"/>
    </location>
</feature>
<feature type="domain" description="Zn(2)-C6 fungal-type" evidence="2">
    <location>
        <begin position="14"/>
        <end position="44"/>
    </location>
</feature>
<dbReference type="CDD" id="cd00067">
    <property type="entry name" value="GAL4"/>
    <property type="match status" value="1"/>
</dbReference>
<feature type="region of interest" description="Disordered" evidence="1">
    <location>
        <begin position="49"/>
        <end position="81"/>
    </location>
</feature>
<gene>
    <name evidence="3" type="ORF">THAOC_34945</name>
</gene>
<evidence type="ECO:0000313" key="3">
    <source>
        <dbReference type="EMBL" id="EJK46386.1"/>
    </source>
</evidence>
<keyword evidence="4" id="KW-1185">Reference proteome</keyword>
<feature type="compositionally biased region" description="Low complexity" evidence="1">
    <location>
        <begin position="188"/>
        <end position="205"/>
    </location>
</feature>
<evidence type="ECO:0000313" key="4">
    <source>
        <dbReference type="Proteomes" id="UP000266841"/>
    </source>
</evidence>
<sequence length="691" mass="76378">MPPKDDAEKLKVRACRECHRTKNKCVFQPGASRCDRCIRLNRECVPHISRQGKRKANGQTPRADLATQDDSSSMGKSGKACNTRDFSMSSMSSMSNLHAGTPSIPVHLNNAHNMVKKNRLGLEQLAQLKTANAQMTIANFGGNSAMNINLEAGRINSSMGSSYSNFGNDASTLLLLAGAVDKQQQQLLQQQQQQQHELHFQHQQQSIGSAYSMRDASHFTNNNLNNKNLPISELSNSVGDAQLAAEARRDTNQRKSSADQVGISQTTKSAAELDQVSLTPGQAQSPTLVNNLDQVDSDVGSSSCAERPEEVIAKNISRACNKLSGKRLSCLCNHYGIQCQIREWISMALVRRSFALLGRASSLATRCGISMDRILCGVVGGSGDDSSDDQNRKVPCDEEKPCVGRRMSYLLAALLEPKEALSVPISERFMMIPHLSTEFLALIGCQNCPTFHPSDIRNRWILIRETKEGVSRFYCSPEFERNVLSWTHISQVYEDNLVGIFNLLFSPQDFRTVLACLAHQMSCHSVEGPPKSPVHAPRVKLRRIARLWGPFAKYSDPNRVVITKEMIKHVKGPGNVSVSEMNMRFLFHPTMDKTTYYFEFFHPYSCGSGDSMSSSRNGGAGNWTRTTSDVSLADRNTATANSPEMKTVLGNTPKENDPPNFDDVMHCEHWIGIDDILASGNMDELVSALID</sequence>
<dbReference type="Proteomes" id="UP000266841">
    <property type="component" value="Unassembled WGS sequence"/>
</dbReference>
<dbReference type="OMA" id="IREWISM"/>
<dbReference type="GO" id="GO:0008270">
    <property type="term" value="F:zinc ion binding"/>
    <property type="evidence" value="ECO:0007669"/>
    <property type="project" value="InterPro"/>
</dbReference>
<organism evidence="3 4">
    <name type="scientific">Thalassiosira oceanica</name>
    <name type="common">Marine diatom</name>
    <dbReference type="NCBI Taxonomy" id="159749"/>
    <lineage>
        <taxon>Eukaryota</taxon>
        <taxon>Sar</taxon>
        <taxon>Stramenopiles</taxon>
        <taxon>Ochrophyta</taxon>
        <taxon>Bacillariophyta</taxon>
        <taxon>Coscinodiscophyceae</taxon>
        <taxon>Thalassiosirophycidae</taxon>
        <taxon>Thalassiosirales</taxon>
        <taxon>Thalassiosiraceae</taxon>
        <taxon>Thalassiosira</taxon>
    </lineage>
</organism>
<dbReference type="InterPro" id="IPR036864">
    <property type="entry name" value="Zn2-C6_fun-type_DNA-bd_sf"/>
</dbReference>
<dbReference type="eggNOG" id="ENOG502T3S2">
    <property type="taxonomic scope" value="Eukaryota"/>
</dbReference>
<comment type="caution">
    <text evidence="3">The sequence shown here is derived from an EMBL/GenBank/DDBJ whole genome shotgun (WGS) entry which is preliminary data.</text>
</comment>